<reference evidence="4" key="1">
    <citation type="submission" date="2023-07" db="EMBL/GenBank/DDBJ databases">
        <authorList>
            <consortium name="AG Swart"/>
            <person name="Singh M."/>
            <person name="Singh A."/>
            <person name="Seah K."/>
            <person name="Emmerich C."/>
        </authorList>
    </citation>
    <scope>NUCLEOTIDE SEQUENCE</scope>
    <source>
        <strain evidence="4">DP1</strain>
    </source>
</reference>
<protein>
    <recommendedName>
        <fullName evidence="6">TRP C-terminal domain-containing protein</fullName>
    </recommendedName>
</protein>
<organism evidence="4 5">
    <name type="scientific">Euplotes crassus</name>
    <dbReference type="NCBI Taxonomy" id="5936"/>
    <lineage>
        <taxon>Eukaryota</taxon>
        <taxon>Sar</taxon>
        <taxon>Alveolata</taxon>
        <taxon>Ciliophora</taxon>
        <taxon>Intramacronucleata</taxon>
        <taxon>Spirotrichea</taxon>
        <taxon>Hypotrichia</taxon>
        <taxon>Euplotida</taxon>
        <taxon>Euplotidae</taxon>
        <taxon>Moneuplotes</taxon>
    </lineage>
</organism>
<dbReference type="Proteomes" id="UP001295684">
    <property type="component" value="Unassembled WGS sequence"/>
</dbReference>
<keyword evidence="2" id="KW-1133">Transmembrane helix</keyword>
<feature type="signal peptide" evidence="3">
    <location>
        <begin position="1"/>
        <end position="16"/>
    </location>
</feature>
<gene>
    <name evidence="4" type="ORF">ECRASSUSDP1_LOCUS5994</name>
</gene>
<dbReference type="SUPFAM" id="SSF57184">
    <property type="entry name" value="Growth factor receptor domain"/>
    <property type="match status" value="1"/>
</dbReference>
<feature type="transmembrane region" description="Helical" evidence="2">
    <location>
        <begin position="827"/>
        <end position="850"/>
    </location>
</feature>
<keyword evidence="3" id="KW-0732">Signal</keyword>
<dbReference type="InterPro" id="IPR009030">
    <property type="entry name" value="Growth_fac_rcpt_cys_sf"/>
</dbReference>
<sequence length="1217" mass="136167">MLSLILLLVFTAQTVALPDNDNFVLYADDIGGCPVVSAEGYLFLIGPNITKIDLVHKVAHAELELYSDDTNPAKVSRLDCGVLSNDDSLLLVFSPAIEGPHCALIAVITTADMVMQQDNCFKVGTDNVFGPKIADVKPLPTSVANSSNIFFAVGHHADYIGGASTAFVLEFEILDTFITNVLAYKILHSDFDTFGHTPGFGSLDFDSATSNGLNLLMSGIIKDSTTEYVAVLSVSRDLTTVNWMKYVKQKSTSALNTTSREILTNYDSGNDQVVVLTRFNSFNSSDYSDTDHLYMFAIKASDGSMNWEIQVVDYATNRLHGLNFAIHARFNQLILMNSNGQYSYYHTQTFSLADGSLINNVQFDILFPYSLAGIVTVPKSSGSFETDDYIFTGVGGYIFKANSRKANLASATDSSLFYPLTEIYYDNYTLPETNPTDFELLTYSPSGDFFQDEAEYDVKLAGYSSKQVEVPTLKIVSEVAIGFNTTEGCSSSTPAGLCQEEDTKIIPNTGSFNLNKPYTKDGLKDSVMEVTFQLFEFSDLVNPISSSLYSFTKQDGNYTVKLAGLPDGSYLARAVAKADPHHTYYEFTLIVKCISNCKTCSENDVCDVCDNGYVLDYARQCVSGGNEIIDGNIVQGLGASMIGGMLLAGIMKGALSPNIWVMINTLQILRTILLLKVNIPLAVRKTIESSTVFAIIDIGLYDFIIPEPGTEASIMKIMDGDELLGQYFEEYGVETYRFIDYTLEILINVILLFVAITLLLAGLSYLFLKFYQKNTSEVSKKLKFIFFVNGFIRIYLEIMLNGIIYSFVNLRSVQFNSIADIFSYLTLLAFVLLVIGCNLFIISYSVSTELSKWSHKLKEFLTETLITKGGIITYHLTFVLRRVALSINIIMLGVLGPNIHITFHVLVQAITIQVMLFYPMFENRFQKVSNLIMEVSILYIFASVYIFQNSERFEYEAKVSVLFVLFSSQFLLVLLTVSKSIREMLIEWKEKKLIKKEEPINSLKVMKKPTKEDTIFKSDMKKGSIFKSGLKEERKFKPKRNPKHDDVLPMKHIWEFDERTYERDAGSRVSVSSGKAFHQENDENKKKSNTLEKLLSRLKRRKEAFKRRSEQFHQKNTINKKQEETKNDNLSSSANPRPVSALIQPQSPPIRPSSPKTRTDTSFQNPSAPPHPAKLASAHSNPRTSLEACPKPSIGDLSFDNEALFDQEEQEGRKGRN</sequence>
<feature type="transmembrane region" description="Helical" evidence="2">
    <location>
        <begin position="959"/>
        <end position="977"/>
    </location>
</feature>
<feature type="transmembrane region" description="Helical" evidence="2">
    <location>
        <begin position="784"/>
        <end position="807"/>
    </location>
</feature>
<keyword evidence="2" id="KW-0472">Membrane</keyword>
<keyword evidence="5" id="KW-1185">Reference proteome</keyword>
<feature type="region of interest" description="Disordered" evidence="1">
    <location>
        <begin position="1104"/>
        <end position="1217"/>
    </location>
</feature>
<evidence type="ECO:0000256" key="1">
    <source>
        <dbReference type="SAM" id="MobiDB-lite"/>
    </source>
</evidence>
<evidence type="ECO:0008006" key="6">
    <source>
        <dbReference type="Google" id="ProtNLM"/>
    </source>
</evidence>
<evidence type="ECO:0000313" key="4">
    <source>
        <dbReference type="EMBL" id="CAI2364649.1"/>
    </source>
</evidence>
<keyword evidence="2" id="KW-0812">Transmembrane</keyword>
<feature type="transmembrane region" description="Helical" evidence="2">
    <location>
        <begin position="871"/>
        <end position="895"/>
    </location>
</feature>
<evidence type="ECO:0000256" key="2">
    <source>
        <dbReference type="SAM" id="Phobius"/>
    </source>
</evidence>
<proteinExistence type="predicted"/>
<feature type="transmembrane region" description="Helical" evidence="2">
    <location>
        <begin position="928"/>
        <end position="947"/>
    </location>
</feature>
<feature type="chain" id="PRO_5041903063" description="TRP C-terminal domain-containing protein" evidence="3">
    <location>
        <begin position="17"/>
        <end position="1217"/>
    </location>
</feature>
<accession>A0AAD1X8C1</accession>
<comment type="caution">
    <text evidence="4">The sequence shown here is derived from an EMBL/GenBank/DDBJ whole genome shotgun (WGS) entry which is preliminary data.</text>
</comment>
<dbReference type="Gene3D" id="2.10.220.10">
    <property type="entry name" value="Hormone Receptor, Insulin-like Growth Factor Receptor 1, Chain A, domain 2"/>
    <property type="match status" value="1"/>
</dbReference>
<feature type="compositionally biased region" description="Basic and acidic residues" evidence="1">
    <location>
        <begin position="1077"/>
        <end position="1090"/>
    </location>
</feature>
<dbReference type="CDD" id="cd19941">
    <property type="entry name" value="TIL"/>
    <property type="match status" value="1"/>
</dbReference>
<name>A0AAD1X8C1_EUPCR</name>
<feature type="region of interest" description="Disordered" evidence="1">
    <location>
        <begin position="1067"/>
        <end position="1091"/>
    </location>
</feature>
<feature type="transmembrane region" description="Helical" evidence="2">
    <location>
        <begin position="745"/>
        <end position="768"/>
    </location>
</feature>
<dbReference type="EMBL" id="CAMPGE010005807">
    <property type="protein sequence ID" value="CAI2364649.1"/>
    <property type="molecule type" value="Genomic_DNA"/>
</dbReference>
<dbReference type="AlphaFoldDB" id="A0AAD1X8C1"/>
<evidence type="ECO:0000313" key="5">
    <source>
        <dbReference type="Proteomes" id="UP001295684"/>
    </source>
</evidence>
<evidence type="ECO:0000256" key="3">
    <source>
        <dbReference type="SAM" id="SignalP"/>
    </source>
</evidence>